<evidence type="ECO:0000256" key="1">
    <source>
        <dbReference type="SAM" id="SignalP"/>
    </source>
</evidence>
<gene>
    <name evidence="2" type="ORF">EV199_4208</name>
</gene>
<dbReference type="Pfam" id="PF11138">
    <property type="entry name" value="DUF2911"/>
    <property type="match status" value="1"/>
</dbReference>
<feature type="chain" id="PRO_5020643500" evidence="1">
    <location>
        <begin position="18"/>
        <end position="165"/>
    </location>
</feature>
<keyword evidence="1" id="KW-0732">Signal</keyword>
<proteinExistence type="predicted"/>
<keyword evidence="3" id="KW-1185">Reference proteome</keyword>
<dbReference type="OrthoDB" id="9808374at2"/>
<reference evidence="2 3" key="1">
    <citation type="submission" date="2019-02" db="EMBL/GenBank/DDBJ databases">
        <title>Genomic Encyclopedia of Type Strains, Phase IV (KMG-IV): sequencing the most valuable type-strain genomes for metagenomic binning, comparative biology and taxonomic classification.</title>
        <authorList>
            <person name="Goeker M."/>
        </authorList>
    </citation>
    <scope>NUCLEOTIDE SEQUENCE [LARGE SCALE GENOMIC DNA]</scope>
    <source>
        <strain evidence="2 3">DSM 18116</strain>
    </source>
</reference>
<evidence type="ECO:0000313" key="3">
    <source>
        <dbReference type="Proteomes" id="UP000293874"/>
    </source>
</evidence>
<comment type="caution">
    <text evidence="2">The sequence shown here is derived from an EMBL/GenBank/DDBJ whole genome shotgun (WGS) entry which is preliminary data.</text>
</comment>
<dbReference type="AlphaFoldDB" id="A0A4Q7MTU5"/>
<dbReference type="EMBL" id="SGXA01000002">
    <property type="protein sequence ID" value="RZS72292.1"/>
    <property type="molecule type" value="Genomic_DNA"/>
</dbReference>
<dbReference type="RefSeq" id="WP_130542725.1">
    <property type="nucleotide sequence ID" value="NZ_CP042431.1"/>
</dbReference>
<dbReference type="Proteomes" id="UP000293874">
    <property type="component" value="Unassembled WGS sequence"/>
</dbReference>
<name>A0A4Q7MTU5_9BACT</name>
<protein>
    <submittedName>
        <fullName evidence="2">DUF2911 family protein</fullName>
    </submittedName>
</protein>
<dbReference type="InterPro" id="IPR021314">
    <property type="entry name" value="DUF2911"/>
</dbReference>
<feature type="signal peptide" evidence="1">
    <location>
        <begin position="1"/>
        <end position="17"/>
    </location>
</feature>
<accession>A0A4Q7MTU5</accession>
<sequence length="165" mass="18042">MYKIILTAAIIAGSTTAAFSQDAPKSPRITAEGNDVKVSYGQPSKRGREIFGKLVPYGQIWRTGANEATEITFAKNGSFGGKPVKAGTYSLFTIPGEGEWTFILNSELKQWGAYKYEQIKGKDVLQVKAKSTKISGDPVEKLTITLPEGKLVLEWDQTKVEVPVK</sequence>
<evidence type="ECO:0000313" key="2">
    <source>
        <dbReference type="EMBL" id="RZS72292.1"/>
    </source>
</evidence>
<organism evidence="2 3">
    <name type="scientific">Pseudobacter ginsenosidimutans</name>
    <dbReference type="NCBI Taxonomy" id="661488"/>
    <lineage>
        <taxon>Bacteria</taxon>
        <taxon>Pseudomonadati</taxon>
        <taxon>Bacteroidota</taxon>
        <taxon>Chitinophagia</taxon>
        <taxon>Chitinophagales</taxon>
        <taxon>Chitinophagaceae</taxon>
        <taxon>Pseudobacter</taxon>
    </lineage>
</organism>